<gene>
    <name evidence="1" type="ORF">EXY23_23880</name>
</gene>
<reference evidence="1 2" key="1">
    <citation type="submission" date="2019-03" db="EMBL/GenBank/DDBJ databases">
        <title>Paracraurococcus aquatilis NE82 genome sequence.</title>
        <authorList>
            <person name="Zhao Y."/>
            <person name="Du Z."/>
        </authorList>
    </citation>
    <scope>NUCLEOTIDE SEQUENCE [LARGE SCALE GENOMIC DNA]</scope>
    <source>
        <strain evidence="1 2">NE82</strain>
    </source>
</reference>
<evidence type="ECO:0000313" key="2">
    <source>
        <dbReference type="Proteomes" id="UP000295023"/>
    </source>
</evidence>
<evidence type="ECO:0000313" key="1">
    <source>
        <dbReference type="EMBL" id="TCZ53961.1"/>
    </source>
</evidence>
<protein>
    <submittedName>
        <fullName evidence="1">DUF4258 domain-containing protein</fullName>
    </submittedName>
</protein>
<proteinExistence type="predicted"/>
<dbReference type="Proteomes" id="UP000295023">
    <property type="component" value="Unassembled WGS sequence"/>
</dbReference>
<sequence>MPAMIRPTTHATERMQQYGIAWAWVLRAVTAPDRRVPDPRPGITRSFRVIPERGGRILRVAHRPEGDDALVLSAHVDRGAES</sequence>
<dbReference type="AlphaFoldDB" id="A0A4V6P5U7"/>
<dbReference type="OrthoDB" id="8000953at2"/>
<organism evidence="1 2">
    <name type="scientific">Roseicella aquatilis</name>
    <dbReference type="NCBI Taxonomy" id="2527868"/>
    <lineage>
        <taxon>Bacteria</taxon>
        <taxon>Pseudomonadati</taxon>
        <taxon>Pseudomonadota</taxon>
        <taxon>Alphaproteobacteria</taxon>
        <taxon>Acetobacterales</taxon>
        <taxon>Roseomonadaceae</taxon>
        <taxon>Roseicella</taxon>
    </lineage>
</organism>
<comment type="caution">
    <text evidence="1">The sequence shown here is derived from an EMBL/GenBank/DDBJ whole genome shotgun (WGS) entry which is preliminary data.</text>
</comment>
<accession>A0A4V6P5U7</accession>
<dbReference type="EMBL" id="SKBM01000035">
    <property type="protein sequence ID" value="TCZ53961.1"/>
    <property type="molecule type" value="Genomic_DNA"/>
</dbReference>
<name>A0A4V6P5U7_9PROT</name>
<keyword evidence="2" id="KW-1185">Reference proteome</keyword>